<dbReference type="AlphaFoldDB" id="A0A9N9HZ08"/>
<dbReference type="Proteomes" id="UP000789759">
    <property type="component" value="Unassembled WGS sequence"/>
</dbReference>
<feature type="non-terminal residue" evidence="1">
    <location>
        <position position="1"/>
    </location>
</feature>
<evidence type="ECO:0000313" key="2">
    <source>
        <dbReference type="Proteomes" id="UP000789759"/>
    </source>
</evidence>
<keyword evidence="2" id="KW-1185">Reference proteome</keyword>
<gene>
    <name evidence="1" type="ORF">CPELLU_LOCUS12424</name>
</gene>
<evidence type="ECO:0000313" key="1">
    <source>
        <dbReference type="EMBL" id="CAG8712789.1"/>
    </source>
</evidence>
<name>A0A9N9HZ08_9GLOM</name>
<sequence>AYDSYGLKRLDFIVYVQGSEPVITYFLSQINSTVVPWDDGHI</sequence>
<protein>
    <submittedName>
        <fullName evidence="1">22883_t:CDS:1</fullName>
    </submittedName>
</protein>
<comment type="caution">
    <text evidence="1">The sequence shown here is derived from an EMBL/GenBank/DDBJ whole genome shotgun (WGS) entry which is preliminary data.</text>
</comment>
<proteinExistence type="predicted"/>
<organism evidence="1 2">
    <name type="scientific">Cetraspora pellucida</name>
    <dbReference type="NCBI Taxonomy" id="1433469"/>
    <lineage>
        <taxon>Eukaryota</taxon>
        <taxon>Fungi</taxon>
        <taxon>Fungi incertae sedis</taxon>
        <taxon>Mucoromycota</taxon>
        <taxon>Glomeromycotina</taxon>
        <taxon>Glomeromycetes</taxon>
        <taxon>Diversisporales</taxon>
        <taxon>Gigasporaceae</taxon>
        <taxon>Cetraspora</taxon>
    </lineage>
</organism>
<dbReference type="EMBL" id="CAJVQA010011996">
    <property type="protein sequence ID" value="CAG8712789.1"/>
    <property type="molecule type" value="Genomic_DNA"/>
</dbReference>
<accession>A0A9N9HZ08</accession>
<reference evidence="1" key="1">
    <citation type="submission" date="2021-06" db="EMBL/GenBank/DDBJ databases">
        <authorList>
            <person name="Kallberg Y."/>
            <person name="Tangrot J."/>
            <person name="Rosling A."/>
        </authorList>
    </citation>
    <scope>NUCLEOTIDE SEQUENCE</scope>
    <source>
        <strain evidence="1">FL966</strain>
    </source>
</reference>